<dbReference type="EMBL" id="SNRW01000526">
    <property type="protein sequence ID" value="KAA6400652.1"/>
    <property type="molecule type" value="Genomic_DNA"/>
</dbReference>
<reference evidence="1 2" key="1">
    <citation type="submission" date="2019-03" db="EMBL/GenBank/DDBJ databases">
        <title>Single cell metagenomics reveals metabolic interactions within the superorganism composed of flagellate Streblomastix strix and complex community of Bacteroidetes bacteria on its surface.</title>
        <authorList>
            <person name="Treitli S.C."/>
            <person name="Kolisko M."/>
            <person name="Husnik F."/>
            <person name="Keeling P."/>
            <person name="Hampl V."/>
        </authorList>
    </citation>
    <scope>NUCLEOTIDE SEQUENCE [LARGE SCALE GENOMIC DNA]</scope>
    <source>
        <strain evidence="1">ST1C</strain>
    </source>
</reference>
<proteinExistence type="predicted"/>
<evidence type="ECO:0000313" key="2">
    <source>
        <dbReference type="Proteomes" id="UP000324800"/>
    </source>
</evidence>
<dbReference type="Proteomes" id="UP000324800">
    <property type="component" value="Unassembled WGS sequence"/>
</dbReference>
<protein>
    <submittedName>
        <fullName evidence="1">Uncharacterized protein</fullName>
    </submittedName>
</protein>
<accession>A0A5J4X1P1</accession>
<sequence length="153" mass="17869">MEKEQVPNEGFNSLKFLEKLEKQMEPFDYWMLQWYIKESDPHTKTDAIRVIEKCQQEMDVDIPSQLDIAAAAECYPSLVSRTLGNSSKKIIEKKQSAILSVEDERKLVEYCLQTIEQSGYTTPIEIRIEASTMVRREVGHTQHIRFLDRSKNK</sequence>
<dbReference type="AlphaFoldDB" id="A0A5J4X1P1"/>
<name>A0A5J4X1P1_9EUKA</name>
<feature type="non-terminal residue" evidence="1">
    <location>
        <position position="153"/>
    </location>
</feature>
<evidence type="ECO:0000313" key="1">
    <source>
        <dbReference type="EMBL" id="KAA6400652.1"/>
    </source>
</evidence>
<comment type="caution">
    <text evidence="1">The sequence shown here is derived from an EMBL/GenBank/DDBJ whole genome shotgun (WGS) entry which is preliminary data.</text>
</comment>
<gene>
    <name evidence="1" type="ORF">EZS28_003817</name>
</gene>
<organism evidence="1 2">
    <name type="scientific">Streblomastix strix</name>
    <dbReference type="NCBI Taxonomy" id="222440"/>
    <lineage>
        <taxon>Eukaryota</taxon>
        <taxon>Metamonada</taxon>
        <taxon>Preaxostyla</taxon>
        <taxon>Oxymonadida</taxon>
        <taxon>Streblomastigidae</taxon>
        <taxon>Streblomastix</taxon>
    </lineage>
</organism>